<feature type="transmembrane region" description="Helical" evidence="2">
    <location>
        <begin position="68"/>
        <end position="91"/>
    </location>
</feature>
<feature type="transmembrane region" description="Helical" evidence="2">
    <location>
        <begin position="35"/>
        <end position="56"/>
    </location>
</feature>
<dbReference type="OrthoDB" id="5792484at2759"/>
<organism evidence="3 4">
    <name type="scientific">Steinernema carpocapsae</name>
    <name type="common">Entomopathogenic nematode</name>
    <dbReference type="NCBI Taxonomy" id="34508"/>
    <lineage>
        <taxon>Eukaryota</taxon>
        <taxon>Metazoa</taxon>
        <taxon>Ecdysozoa</taxon>
        <taxon>Nematoda</taxon>
        <taxon>Chromadorea</taxon>
        <taxon>Rhabditida</taxon>
        <taxon>Tylenchina</taxon>
        <taxon>Panagrolaimomorpha</taxon>
        <taxon>Strongyloidoidea</taxon>
        <taxon>Steinernematidae</taxon>
        <taxon>Steinernema</taxon>
    </lineage>
</organism>
<dbReference type="Proteomes" id="UP000298663">
    <property type="component" value="Unassembled WGS sequence"/>
</dbReference>
<sequence length="313" mass="35680">MRPCCAISSGIWAYIKSQGDEELSGVFGFAGPLDSGHLFLLRFEAPFHLGFAYFLYKIHDDPIRCDPVIPFAKAIAALFALFTQLFITYYVTESKAKKGLKPSDQYYYCAPVLTTIWMLVECARVYKHNRTSADEVNILCQRTQRCIEGLPPNVDNYFFLDAGMAFVYTLFNYAYPAQVLKLVFKREIALDTIHKLFGRQFGVWALFAGIVSIAAPNFSVNHQKAYVSSRVMTQGLIFLLNVFGHWGGETIYSHNHISPFMISGFYITFLLSIYYKLKRTAESETPAVEDPEKYDEEVEETHTEDEDESKKTA</sequence>
<accession>A0A4U5NCQ7</accession>
<keyword evidence="2" id="KW-0812">Transmembrane</keyword>
<reference evidence="3 4" key="2">
    <citation type="journal article" date="2019" name="G3 (Bethesda)">
        <title>Hybrid Assembly of the Genome of the Entomopathogenic Nematode Steinernema carpocapsae Identifies the X-Chromosome.</title>
        <authorList>
            <person name="Serra L."/>
            <person name="Macchietto M."/>
            <person name="Macias-Munoz A."/>
            <person name="McGill C.J."/>
            <person name="Rodriguez I.M."/>
            <person name="Rodriguez B."/>
            <person name="Murad R."/>
            <person name="Mortazavi A."/>
        </authorList>
    </citation>
    <scope>NUCLEOTIDE SEQUENCE [LARGE SCALE GENOMIC DNA]</scope>
    <source>
        <strain evidence="3 4">ALL</strain>
    </source>
</reference>
<feature type="region of interest" description="Disordered" evidence="1">
    <location>
        <begin position="283"/>
        <end position="313"/>
    </location>
</feature>
<feature type="transmembrane region" description="Helical" evidence="2">
    <location>
        <begin position="157"/>
        <end position="175"/>
    </location>
</feature>
<evidence type="ECO:0000313" key="4">
    <source>
        <dbReference type="Proteomes" id="UP000298663"/>
    </source>
</evidence>
<feature type="transmembrane region" description="Helical" evidence="2">
    <location>
        <begin position="196"/>
        <end position="215"/>
    </location>
</feature>
<dbReference type="AlphaFoldDB" id="A0A4U5NCQ7"/>
<keyword evidence="4" id="KW-1185">Reference proteome</keyword>
<protein>
    <submittedName>
        <fullName evidence="3">Uncharacterized protein</fullName>
    </submittedName>
</protein>
<name>A0A4U5NCQ7_STECR</name>
<dbReference type="EMBL" id="AZBU02000004">
    <property type="protein sequence ID" value="TKR80340.1"/>
    <property type="molecule type" value="Genomic_DNA"/>
</dbReference>
<evidence type="ECO:0000256" key="2">
    <source>
        <dbReference type="SAM" id="Phobius"/>
    </source>
</evidence>
<reference evidence="3 4" key="1">
    <citation type="journal article" date="2015" name="Genome Biol.">
        <title>Comparative genomics of Steinernema reveals deeply conserved gene regulatory networks.</title>
        <authorList>
            <person name="Dillman A.R."/>
            <person name="Macchietto M."/>
            <person name="Porter C.F."/>
            <person name="Rogers A."/>
            <person name="Williams B."/>
            <person name="Antoshechkin I."/>
            <person name="Lee M.M."/>
            <person name="Goodwin Z."/>
            <person name="Lu X."/>
            <person name="Lewis E.E."/>
            <person name="Goodrich-Blair H."/>
            <person name="Stock S.P."/>
            <person name="Adams B.J."/>
            <person name="Sternberg P.W."/>
            <person name="Mortazavi A."/>
        </authorList>
    </citation>
    <scope>NUCLEOTIDE SEQUENCE [LARGE SCALE GENOMIC DNA]</scope>
    <source>
        <strain evidence="3 4">ALL</strain>
    </source>
</reference>
<keyword evidence="2" id="KW-0472">Membrane</keyword>
<feature type="transmembrane region" description="Helical" evidence="2">
    <location>
        <begin position="256"/>
        <end position="275"/>
    </location>
</feature>
<evidence type="ECO:0000256" key="1">
    <source>
        <dbReference type="SAM" id="MobiDB-lite"/>
    </source>
</evidence>
<keyword evidence="2" id="KW-1133">Transmembrane helix</keyword>
<proteinExistence type="predicted"/>
<evidence type="ECO:0000313" key="3">
    <source>
        <dbReference type="EMBL" id="TKR80340.1"/>
    </source>
</evidence>
<feature type="compositionally biased region" description="Acidic residues" evidence="1">
    <location>
        <begin position="287"/>
        <end position="307"/>
    </location>
</feature>
<comment type="caution">
    <text evidence="3">The sequence shown here is derived from an EMBL/GenBank/DDBJ whole genome shotgun (WGS) entry which is preliminary data.</text>
</comment>
<gene>
    <name evidence="3" type="ORF">L596_014426</name>
</gene>